<dbReference type="OrthoDB" id="10551985at2759"/>
<dbReference type="InterPro" id="IPR027417">
    <property type="entry name" value="P-loop_NTPase"/>
</dbReference>
<keyword evidence="2" id="KW-1185">Reference proteome</keyword>
<accession>A0A448YNT3</accession>
<dbReference type="Proteomes" id="UP000290900">
    <property type="component" value="Unassembled WGS sequence"/>
</dbReference>
<dbReference type="AlphaFoldDB" id="A0A448YNT3"/>
<proteinExistence type="predicted"/>
<dbReference type="EMBL" id="CAACVR010000023">
    <property type="protein sequence ID" value="VEU22523.1"/>
    <property type="molecule type" value="Genomic_DNA"/>
</dbReference>
<protein>
    <submittedName>
        <fullName evidence="1">DEKNAAC103344</fullName>
    </submittedName>
</protein>
<sequence>MKFTVNQYLGKLEHDSHYKVKHITTSFDFDLDTLLKILQNDQFTKLLASEESVLNNIVCTRCFNLPEVVSEIDKIFDDNSEGQFNMIVIEDLCDMFNMEFFKNYLYASSLIVLLFRKLRKLAQIKGMSIMLLERKRRKRYNSKHIDGYIRTLYDNEITLEETEGILSIRYSSTLPGSMDQVTAA</sequence>
<dbReference type="InParanoid" id="A0A448YNT3"/>
<dbReference type="SUPFAM" id="SSF52540">
    <property type="entry name" value="P-loop containing nucleoside triphosphate hydrolases"/>
    <property type="match status" value="1"/>
</dbReference>
<reference evidence="1 2" key="1">
    <citation type="submission" date="2018-12" db="EMBL/GenBank/DDBJ databases">
        <authorList>
            <person name="Tiukova I."/>
            <person name="Dainat J."/>
        </authorList>
    </citation>
    <scope>NUCLEOTIDE SEQUENCE [LARGE SCALE GENOMIC DNA]</scope>
</reference>
<evidence type="ECO:0000313" key="1">
    <source>
        <dbReference type="EMBL" id="VEU22523.1"/>
    </source>
</evidence>
<name>A0A448YNT3_BRENA</name>
<evidence type="ECO:0000313" key="2">
    <source>
        <dbReference type="Proteomes" id="UP000290900"/>
    </source>
</evidence>
<gene>
    <name evidence="1" type="ORF">BRENAR_LOCUS3254</name>
</gene>
<organism evidence="1 2">
    <name type="scientific">Brettanomyces naardenensis</name>
    <name type="common">Yeast</name>
    <dbReference type="NCBI Taxonomy" id="13370"/>
    <lineage>
        <taxon>Eukaryota</taxon>
        <taxon>Fungi</taxon>
        <taxon>Dikarya</taxon>
        <taxon>Ascomycota</taxon>
        <taxon>Saccharomycotina</taxon>
        <taxon>Pichiomycetes</taxon>
        <taxon>Pichiales</taxon>
        <taxon>Pichiaceae</taxon>
        <taxon>Brettanomyces</taxon>
    </lineage>
</organism>
<dbReference type="Gene3D" id="3.40.50.300">
    <property type="entry name" value="P-loop containing nucleotide triphosphate hydrolases"/>
    <property type="match status" value="1"/>
</dbReference>